<gene>
    <name evidence="3" type="ORF">XarbCFBP7409_19465</name>
</gene>
<protein>
    <submittedName>
        <fullName evidence="3">Dihydroneopterin aldolase</fullName>
    </submittedName>
</protein>
<sequence length="524" mass="56165">MALSFRSPSPVLIALSAVLATLTACDKPTPAAINAPPAAAARPAVPPSIHWQEGKLEEAFEEAKKTGKPLLLYWGAVWCPPCNRLKATTFKDPAFIAQVQQFVAVHLDGDLEEAQAAGERFGVKGYPTIIMLRPDGSEVTRLIGDTTTAQLIDSVRAAAQLTTSTKQLLELAMKDPASLKEGDWALLAGYSWLYDNQLVDAKQAPGVLAALAKTAPQPALQRQFGLLAVLVARRKPVATPATRALLKAVIADPSEVRANLHVLVPGAATLVASASDDARERASLSDAFDQALTQAYADSTLPIVDRLRTAYAVVALARLAQGQPNATDHNGPQPPLPAAVVKTVHQRVQWAVAAARTAEERQSTIESAVDLLVDVGDNHGAEQLLLAELERSKTPSYYMPYLGHLAEERGDHTTALSWFKKAYTTPGSDGTLVQRGIPYLDAMIRLSPDDAAGIEALAGQVIGDLAKRPNGYLRQNRRHFDPVGASLRAWSKQHHAQGSAVLARLRQKAKTTCGDRTDCTAWLG</sequence>
<feature type="domain" description="Thioredoxin" evidence="2">
    <location>
        <begin position="29"/>
        <end position="160"/>
    </location>
</feature>
<dbReference type="EMBL" id="MDSL01000060">
    <property type="protein sequence ID" value="PPT94395.1"/>
    <property type="molecule type" value="Genomic_DNA"/>
</dbReference>
<dbReference type="CDD" id="cd02947">
    <property type="entry name" value="TRX_family"/>
    <property type="match status" value="1"/>
</dbReference>
<dbReference type="InterPro" id="IPR051099">
    <property type="entry name" value="AGR/TXD"/>
</dbReference>
<dbReference type="InterPro" id="IPR036249">
    <property type="entry name" value="Thioredoxin-like_sf"/>
</dbReference>
<accession>A0A2S6ZQC2</accession>
<name>A0A2S6ZQC2_9XANT</name>
<evidence type="ECO:0000256" key="1">
    <source>
        <dbReference type="ARBA" id="ARBA00022729"/>
    </source>
</evidence>
<dbReference type="Proteomes" id="UP000238049">
    <property type="component" value="Unassembled WGS sequence"/>
</dbReference>
<dbReference type="RefSeq" id="WP_104564490.1">
    <property type="nucleotide sequence ID" value="NZ_MDSK01000050.1"/>
</dbReference>
<dbReference type="PANTHER" id="PTHR15337:SF11">
    <property type="entry name" value="THIOREDOXIN DOMAIN-CONTAINING PROTEIN"/>
    <property type="match status" value="1"/>
</dbReference>
<reference evidence="3 4" key="1">
    <citation type="submission" date="2016-08" db="EMBL/GenBank/DDBJ databases">
        <title>Evolution of the type three secretion system and type three effector repertoires in Xanthomonas.</title>
        <authorList>
            <person name="Merda D."/>
            <person name="Briand M."/>
            <person name="Bosis E."/>
            <person name="Rousseau C."/>
            <person name="Portier P."/>
            <person name="Jacques M.-A."/>
            <person name="Fischer-Le Saux M."/>
        </authorList>
    </citation>
    <scope>NUCLEOTIDE SEQUENCE [LARGE SCALE GENOMIC DNA]</scope>
    <source>
        <strain evidence="3 4">CFBP 7409</strain>
    </source>
</reference>
<dbReference type="Gene3D" id="3.40.30.10">
    <property type="entry name" value="Glutaredoxin"/>
    <property type="match status" value="1"/>
</dbReference>
<proteinExistence type="predicted"/>
<dbReference type="Pfam" id="PF13899">
    <property type="entry name" value="Thioredoxin_7"/>
    <property type="match status" value="1"/>
</dbReference>
<evidence type="ECO:0000313" key="4">
    <source>
        <dbReference type="Proteomes" id="UP000238049"/>
    </source>
</evidence>
<organism evidence="3 4">
    <name type="scientific">Xanthomonas arboricola pv. guizotiae</name>
    <dbReference type="NCBI Taxonomy" id="487867"/>
    <lineage>
        <taxon>Bacteria</taxon>
        <taxon>Pseudomonadati</taxon>
        <taxon>Pseudomonadota</taxon>
        <taxon>Gammaproteobacteria</taxon>
        <taxon>Lysobacterales</taxon>
        <taxon>Lysobacteraceae</taxon>
        <taxon>Xanthomonas</taxon>
    </lineage>
</organism>
<dbReference type="AlphaFoldDB" id="A0A2S6ZQC2"/>
<dbReference type="PANTHER" id="PTHR15337">
    <property type="entry name" value="ANTERIOR GRADIENT PROTEIN-RELATED"/>
    <property type="match status" value="1"/>
</dbReference>
<dbReference type="InterPro" id="IPR013766">
    <property type="entry name" value="Thioredoxin_domain"/>
</dbReference>
<evidence type="ECO:0000313" key="3">
    <source>
        <dbReference type="EMBL" id="PPT94395.1"/>
    </source>
</evidence>
<evidence type="ECO:0000259" key="2">
    <source>
        <dbReference type="PROSITE" id="PS51352"/>
    </source>
</evidence>
<keyword evidence="1" id="KW-0732">Signal</keyword>
<dbReference type="SUPFAM" id="SSF52833">
    <property type="entry name" value="Thioredoxin-like"/>
    <property type="match status" value="1"/>
</dbReference>
<dbReference type="PROSITE" id="PS51257">
    <property type="entry name" value="PROKAR_LIPOPROTEIN"/>
    <property type="match status" value="1"/>
</dbReference>
<dbReference type="PROSITE" id="PS51352">
    <property type="entry name" value="THIOREDOXIN_2"/>
    <property type="match status" value="1"/>
</dbReference>
<comment type="caution">
    <text evidence="3">The sequence shown here is derived from an EMBL/GenBank/DDBJ whole genome shotgun (WGS) entry which is preliminary data.</text>
</comment>